<evidence type="ECO:0008006" key="3">
    <source>
        <dbReference type="Google" id="ProtNLM"/>
    </source>
</evidence>
<protein>
    <recommendedName>
        <fullName evidence="3">Tc1-like transposase DDE domain-containing protein</fullName>
    </recommendedName>
</protein>
<dbReference type="PANTHER" id="PTHR33939:SF1">
    <property type="entry name" value="DUF4371 DOMAIN-CONTAINING PROTEIN"/>
    <property type="match status" value="1"/>
</dbReference>
<comment type="caution">
    <text evidence="1">The sequence shown here is derived from an EMBL/GenBank/DDBJ whole genome shotgun (WGS) entry which is preliminary data.</text>
</comment>
<evidence type="ECO:0000313" key="1">
    <source>
        <dbReference type="EMBL" id="KAJ4449476.1"/>
    </source>
</evidence>
<accession>A0ABQ8TUE4</accession>
<sequence length="563" mass="64257">MFRKLAINYQKRKKRLEFVKEYYGKSLDFWDTTIFSEESNFNLFGSEGRKKVWRKPNTELQQQHIVPTVKLGGGHVMVWRCMASSGIINLAFIDEEMNQYKFIDSVMVTMGAIHRHFASPRYERAKQDSYHIISLTLVYEYEKLGLGSVVGIALAFCARACGLDPGPGLQCSDFELVHGRQPVIASLTSEFTGVSVSSILMARKGKEETGEIRTPGKKRKRDKPVIGQCDDFVKSAIRSKVHSFFFKNEPPTLNKVLACVNSDPTLPNLKQTTLDTILKDIGFEFEKRNRVNIIIDREDIIQWKRRYLRTIRKYRNENRKIYYLDETWINEGHVTNKVWVDDKVKSKKQAFLSGLSTGVKNPTSKGKRLIIVHIGSDTGFVEGGLLVFESKKTGDYHEDMNGEVFNHWFRGVLSKLEPGSVIVIDNAPYHSVKLERRPTRSWLKKDIVNWLENKSEKFDPSVCKDDLLMLVANTVICSVKGFVARNNKTFKLLEVRELLVSGLSEVTAERWQGAIQHVIKEEDRMFQLEGITDAVVDRLVINPADDSSDDSDLEGITPLSDSD</sequence>
<reference evidence="1 2" key="1">
    <citation type="journal article" date="2022" name="Allergy">
        <title>Genome assembly and annotation of Periplaneta americana reveal a comprehensive cockroach allergen profile.</title>
        <authorList>
            <person name="Wang L."/>
            <person name="Xiong Q."/>
            <person name="Saelim N."/>
            <person name="Wang L."/>
            <person name="Nong W."/>
            <person name="Wan A.T."/>
            <person name="Shi M."/>
            <person name="Liu X."/>
            <person name="Cao Q."/>
            <person name="Hui J.H.L."/>
            <person name="Sookrung N."/>
            <person name="Leung T.F."/>
            <person name="Tungtrongchitr A."/>
            <person name="Tsui S.K.W."/>
        </authorList>
    </citation>
    <scope>NUCLEOTIDE SEQUENCE [LARGE SCALE GENOMIC DNA]</scope>
    <source>
        <strain evidence="1">PWHHKU_190912</strain>
    </source>
</reference>
<name>A0ABQ8TUE4_PERAM</name>
<proteinExistence type="predicted"/>
<dbReference type="PANTHER" id="PTHR33939">
    <property type="entry name" value="PROTEIN CBG22215"/>
    <property type="match status" value="1"/>
</dbReference>
<keyword evidence="2" id="KW-1185">Reference proteome</keyword>
<dbReference type="EMBL" id="JAJSOF020000003">
    <property type="protein sequence ID" value="KAJ4449476.1"/>
    <property type="molecule type" value="Genomic_DNA"/>
</dbReference>
<dbReference type="InterPro" id="IPR036397">
    <property type="entry name" value="RNaseH_sf"/>
</dbReference>
<gene>
    <name evidence="1" type="ORF">ANN_00875</name>
</gene>
<organism evidence="1 2">
    <name type="scientific">Periplaneta americana</name>
    <name type="common">American cockroach</name>
    <name type="synonym">Blatta americana</name>
    <dbReference type="NCBI Taxonomy" id="6978"/>
    <lineage>
        <taxon>Eukaryota</taxon>
        <taxon>Metazoa</taxon>
        <taxon>Ecdysozoa</taxon>
        <taxon>Arthropoda</taxon>
        <taxon>Hexapoda</taxon>
        <taxon>Insecta</taxon>
        <taxon>Pterygota</taxon>
        <taxon>Neoptera</taxon>
        <taxon>Polyneoptera</taxon>
        <taxon>Dictyoptera</taxon>
        <taxon>Blattodea</taxon>
        <taxon>Blattoidea</taxon>
        <taxon>Blattidae</taxon>
        <taxon>Blattinae</taxon>
        <taxon>Periplaneta</taxon>
    </lineage>
</organism>
<evidence type="ECO:0000313" key="2">
    <source>
        <dbReference type="Proteomes" id="UP001148838"/>
    </source>
</evidence>
<dbReference type="Proteomes" id="UP001148838">
    <property type="component" value="Unassembled WGS sequence"/>
</dbReference>
<dbReference type="Gene3D" id="3.30.420.10">
    <property type="entry name" value="Ribonuclease H-like superfamily/Ribonuclease H"/>
    <property type="match status" value="2"/>
</dbReference>